<dbReference type="InterPro" id="IPR036271">
    <property type="entry name" value="Tet_transcr_reg_TetR-rel_C_sf"/>
</dbReference>
<evidence type="ECO:0000256" key="1">
    <source>
        <dbReference type="ARBA" id="ARBA00023125"/>
    </source>
</evidence>
<dbReference type="PROSITE" id="PS50977">
    <property type="entry name" value="HTH_TETR_2"/>
    <property type="match status" value="1"/>
</dbReference>
<dbReference type="InterPro" id="IPR050109">
    <property type="entry name" value="HTH-type_TetR-like_transc_reg"/>
</dbReference>
<dbReference type="InterPro" id="IPR049488">
    <property type="entry name" value="TM_1030-like_C"/>
</dbReference>
<evidence type="ECO:0000256" key="2">
    <source>
        <dbReference type="PROSITE-ProRule" id="PRU00335"/>
    </source>
</evidence>
<feature type="domain" description="HTH tetR-type" evidence="3">
    <location>
        <begin position="8"/>
        <end position="68"/>
    </location>
</feature>
<gene>
    <name evidence="4" type="ORF">F130042H8_33510</name>
</gene>
<name>A0ABQ0B213_9FIRM</name>
<protein>
    <submittedName>
        <fullName evidence="4">TetR/AcrR family transcriptional regulator</fullName>
    </submittedName>
</protein>
<dbReference type="Proteomes" id="UP001600894">
    <property type="component" value="Unassembled WGS sequence"/>
</dbReference>
<dbReference type="RefSeq" id="WP_178302792.1">
    <property type="nucleotide sequence ID" value="NZ_BAABXL010000001.1"/>
</dbReference>
<sequence length="213" mass="25662">MRKEEKTRRTYERIMAAAMEEFGTKSYDNASITTLCNENQISKGLVYHNFKNKDELYLKCVEECFNEMTEYFKNQEYKADGIQESLQNLFHMRQQFFREHPCCCNLFFYTVVQPPEHLRRKIHALRQKYDDFFINCFRELLQQTEMRDGITEAAAMEYFMIFLEIFNGYFQSRSCEKEDIHALAEYHEENLSKILDIMLYGVAKKNRGERTEK</sequence>
<reference evidence="4 5" key="1">
    <citation type="submission" date="2024-04" db="EMBL/GenBank/DDBJ databases">
        <title>Defined microbial consortia suppress multidrug-resistant proinflammatory Enterobacteriaceae via ecological control.</title>
        <authorList>
            <person name="Furuichi M."/>
            <person name="Kawaguchi T."/>
            <person name="Pust M."/>
            <person name="Yasuma K."/>
            <person name="Plichta D."/>
            <person name="Hasegawa N."/>
            <person name="Ohya T."/>
            <person name="Bhattarai S."/>
            <person name="Sasajima S."/>
            <person name="Aoto Y."/>
            <person name="Tuganbaev T."/>
            <person name="Yaginuma M."/>
            <person name="Ueda M."/>
            <person name="Okahashi N."/>
            <person name="Amafuji K."/>
            <person name="Kiridooshi Y."/>
            <person name="Sugita K."/>
            <person name="Strazar M."/>
            <person name="Skelly A."/>
            <person name="Suda W."/>
            <person name="Hattori M."/>
            <person name="Nakamoto N."/>
            <person name="Caballero S."/>
            <person name="Norman J."/>
            <person name="Olle B."/>
            <person name="Tanoue T."/>
            <person name="Arita M."/>
            <person name="Bucci V."/>
            <person name="Atarashi K."/>
            <person name="Xavier R."/>
            <person name="Honda K."/>
        </authorList>
    </citation>
    <scope>NUCLEOTIDE SEQUENCE [LARGE SCALE GENOMIC DNA]</scope>
    <source>
        <strain evidence="5">f13</strain>
    </source>
</reference>
<feature type="DNA-binding region" description="H-T-H motif" evidence="2">
    <location>
        <begin position="31"/>
        <end position="50"/>
    </location>
</feature>
<dbReference type="Pfam" id="PF00440">
    <property type="entry name" value="TetR_N"/>
    <property type="match status" value="1"/>
</dbReference>
<keyword evidence="1 2" id="KW-0238">DNA-binding</keyword>
<dbReference type="PANTHER" id="PTHR30328:SF54">
    <property type="entry name" value="HTH-TYPE TRANSCRIPTIONAL REPRESSOR SCO4008"/>
    <property type="match status" value="1"/>
</dbReference>
<dbReference type="PANTHER" id="PTHR30328">
    <property type="entry name" value="TRANSCRIPTIONAL REPRESSOR"/>
    <property type="match status" value="1"/>
</dbReference>
<evidence type="ECO:0000313" key="5">
    <source>
        <dbReference type="Proteomes" id="UP001600894"/>
    </source>
</evidence>
<dbReference type="InterPro" id="IPR001647">
    <property type="entry name" value="HTH_TetR"/>
</dbReference>
<dbReference type="SUPFAM" id="SSF46689">
    <property type="entry name" value="Homeodomain-like"/>
    <property type="match status" value="1"/>
</dbReference>
<dbReference type="EMBL" id="BAABXL010000001">
    <property type="protein sequence ID" value="GAA6270291.1"/>
    <property type="molecule type" value="Genomic_DNA"/>
</dbReference>
<dbReference type="Gene3D" id="1.10.10.60">
    <property type="entry name" value="Homeodomain-like"/>
    <property type="match status" value="1"/>
</dbReference>
<evidence type="ECO:0000259" key="3">
    <source>
        <dbReference type="PROSITE" id="PS50977"/>
    </source>
</evidence>
<accession>A0ABQ0B213</accession>
<organism evidence="4 5">
    <name type="scientific">Enterocloster alcoholdehydrogenati</name>
    <dbReference type="NCBI Taxonomy" id="2547410"/>
    <lineage>
        <taxon>Bacteria</taxon>
        <taxon>Bacillati</taxon>
        <taxon>Bacillota</taxon>
        <taxon>Clostridia</taxon>
        <taxon>Lachnospirales</taxon>
        <taxon>Lachnospiraceae</taxon>
        <taxon>Enterocloster</taxon>
    </lineage>
</organism>
<dbReference type="Pfam" id="PF21256">
    <property type="entry name" value="TetR_C_5-like"/>
    <property type="match status" value="1"/>
</dbReference>
<proteinExistence type="predicted"/>
<dbReference type="Gene3D" id="1.10.357.10">
    <property type="entry name" value="Tetracycline Repressor, domain 2"/>
    <property type="match status" value="1"/>
</dbReference>
<keyword evidence="5" id="KW-1185">Reference proteome</keyword>
<evidence type="ECO:0000313" key="4">
    <source>
        <dbReference type="EMBL" id="GAA6270291.1"/>
    </source>
</evidence>
<dbReference type="SUPFAM" id="SSF48498">
    <property type="entry name" value="Tetracyclin repressor-like, C-terminal domain"/>
    <property type="match status" value="1"/>
</dbReference>
<dbReference type="InterPro" id="IPR009057">
    <property type="entry name" value="Homeodomain-like_sf"/>
</dbReference>
<comment type="caution">
    <text evidence="4">The sequence shown here is derived from an EMBL/GenBank/DDBJ whole genome shotgun (WGS) entry which is preliminary data.</text>
</comment>